<keyword evidence="2" id="KW-1003">Cell membrane</keyword>
<feature type="transmembrane region" description="Helical" evidence="6">
    <location>
        <begin position="64"/>
        <end position="87"/>
    </location>
</feature>
<comment type="subcellular location">
    <subcellularLocation>
        <location evidence="1">Cell membrane</location>
        <topology evidence="1">Multi-pass membrane protein</topology>
    </subcellularLocation>
</comment>
<evidence type="ECO:0000256" key="6">
    <source>
        <dbReference type="SAM" id="Phobius"/>
    </source>
</evidence>
<dbReference type="AlphaFoldDB" id="A0A502EJH3"/>
<dbReference type="GO" id="GO:0005886">
    <property type="term" value="C:plasma membrane"/>
    <property type="evidence" value="ECO:0007669"/>
    <property type="project" value="UniProtKB-SubCell"/>
</dbReference>
<organism evidence="7 8">
    <name type="scientific">Mycolicibacterium hodleri</name>
    <dbReference type="NCBI Taxonomy" id="49897"/>
    <lineage>
        <taxon>Bacteria</taxon>
        <taxon>Bacillati</taxon>
        <taxon>Actinomycetota</taxon>
        <taxon>Actinomycetes</taxon>
        <taxon>Mycobacteriales</taxon>
        <taxon>Mycobacteriaceae</taxon>
        <taxon>Mycolicibacterium</taxon>
    </lineage>
</organism>
<evidence type="ECO:0008006" key="9">
    <source>
        <dbReference type="Google" id="ProtNLM"/>
    </source>
</evidence>
<keyword evidence="5 6" id="KW-0472">Membrane</keyword>
<dbReference type="RefSeq" id="WP_140687396.1">
    <property type="nucleotide sequence ID" value="NZ_RCZG01000001.1"/>
</dbReference>
<dbReference type="OrthoDB" id="4751867at2"/>
<dbReference type="EMBL" id="RCZG01000001">
    <property type="protein sequence ID" value="TPG36646.1"/>
    <property type="molecule type" value="Genomic_DNA"/>
</dbReference>
<feature type="transmembrane region" description="Helical" evidence="6">
    <location>
        <begin position="36"/>
        <end position="52"/>
    </location>
</feature>
<keyword evidence="3 6" id="KW-0812">Transmembrane</keyword>
<proteinExistence type="predicted"/>
<evidence type="ECO:0000313" key="8">
    <source>
        <dbReference type="Proteomes" id="UP000320095"/>
    </source>
</evidence>
<evidence type="ECO:0000256" key="5">
    <source>
        <dbReference type="ARBA" id="ARBA00023136"/>
    </source>
</evidence>
<protein>
    <recommendedName>
        <fullName evidence="9">Prokaryotic cytochrome C oxidase subunit IV family protein</fullName>
    </recommendedName>
</protein>
<dbReference type="Proteomes" id="UP000320095">
    <property type="component" value="Unassembled WGS sequence"/>
</dbReference>
<keyword evidence="8" id="KW-1185">Reference proteome</keyword>
<name>A0A502EJH3_9MYCO</name>
<evidence type="ECO:0000313" key="7">
    <source>
        <dbReference type="EMBL" id="TPG36646.1"/>
    </source>
</evidence>
<evidence type="ECO:0000256" key="4">
    <source>
        <dbReference type="ARBA" id="ARBA00022989"/>
    </source>
</evidence>
<dbReference type="Pfam" id="PF03626">
    <property type="entry name" value="COX4_pro"/>
    <property type="match status" value="1"/>
</dbReference>
<comment type="caution">
    <text evidence="7">The sequence shown here is derived from an EMBL/GenBank/DDBJ whole genome shotgun (WGS) entry which is preliminary data.</text>
</comment>
<evidence type="ECO:0000256" key="2">
    <source>
        <dbReference type="ARBA" id="ARBA00022475"/>
    </source>
</evidence>
<sequence>MVPALFRARSTVVWAALVLATLASWAVGSEHGTGSLVAIVVLGVAMVKVRYVGLDFMELRHAPFVLRTAFECYCIALWCVLAGMYLWL</sequence>
<dbReference type="InterPro" id="IPR005171">
    <property type="entry name" value="Cyt_c_oxidase_su4_prok"/>
</dbReference>
<keyword evidence="4 6" id="KW-1133">Transmembrane helix</keyword>
<evidence type="ECO:0000256" key="3">
    <source>
        <dbReference type="ARBA" id="ARBA00022692"/>
    </source>
</evidence>
<evidence type="ECO:0000256" key="1">
    <source>
        <dbReference type="ARBA" id="ARBA00004651"/>
    </source>
</evidence>
<reference evidence="7 8" key="1">
    <citation type="journal article" date="2019" name="Environ. Microbiol.">
        <title>Species interactions and distinct microbial communities in high Arctic permafrost affected cryosols are associated with the CH4 and CO2 gas fluxes.</title>
        <authorList>
            <person name="Altshuler I."/>
            <person name="Hamel J."/>
            <person name="Turney S."/>
            <person name="Magnuson E."/>
            <person name="Levesque R."/>
            <person name="Greer C."/>
            <person name="Whyte L.G."/>
        </authorList>
    </citation>
    <scope>NUCLEOTIDE SEQUENCE [LARGE SCALE GENOMIC DNA]</scope>
    <source>
        <strain evidence="7 8">S5.20</strain>
    </source>
</reference>
<accession>A0A502EJH3</accession>
<gene>
    <name evidence="7" type="ORF">EAH80_01455</name>
</gene>